<evidence type="ECO:0000256" key="9">
    <source>
        <dbReference type="RuleBase" id="RU361169"/>
    </source>
</evidence>
<evidence type="ECO:0000256" key="2">
    <source>
        <dbReference type="ARBA" id="ARBA00008834"/>
    </source>
</evidence>
<keyword evidence="10" id="KW-0472">Membrane</keyword>
<evidence type="ECO:0000256" key="10">
    <source>
        <dbReference type="SAM" id="Phobius"/>
    </source>
</evidence>
<dbReference type="SUPFAM" id="SSF51126">
    <property type="entry name" value="Pectin lyase-like"/>
    <property type="match status" value="1"/>
</dbReference>
<dbReference type="InterPro" id="IPR011050">
    <property type="entry name" value="Pectin_lyase_fold/virulence"/>
</dbReference>
<evidence type="ECO:0000256" key="1">
    <source>
        <dbReference type="ARBA" id="ARBA00004191"/>
    </source>
</evidence>
<evidence type="ECO:0000313" key="12">
    <source>
        <dbReference type="Proteomes" id="UP001152523"/>
    </source>
</evidence>
<dbReference type="Pfam" id="PF00295">
    <property type="entry name" value="Glyco_hydro_28"/>
    <property type="match status" value="1"/>
</dbReference>
<dbReference type="SMART" id="SM00710">
    <property type="entry name" value="PbH1"/>
    <property type="match status" value="7"/>
</dbReference>
<organism evidence="11 12">
    <name type="scientific">Cuscuta epithymum</name>
    <dbReference type="NCBI Taxonomy" id="186058"/>
    <lineage>
        <taxon>Eukaryota</taxon>
        <taxon>Viridiplantae</taxon>
        <taxon>Streptophyta</taxon>
        <taxon>Embryophyta</taxon>
        <taxon>Tracheophyta</taxon>
        <taxon>Spermatophyta</taxon>
        <taxon>Magnoliopsida</taxon>
        <taxon>eudicotyledons</taxon>
        <taxon>Gunneridae</taxon>
        <taxon>Pentapetalae</taxon>
        <taxon>asterids</taxon>
        <taxon>lamiids</taxon>
        <taxon>Solanales</taxon>
        <taxon>Convolvulaceae</taxon>
        <taxon>Cuscuteae</taxon>
        <taxon>Cuscuta</taxon>
        <taxon>Cuscuta subgen. Cuscuta</taxon>
    </lineage>
</organism>
<accession>A0AAV0EQF7</accession>
<keyword evidence="4" id="KW-0964">Secreted</keyword>
<evidence type="ECO:0000256" key="7">
    <source>
        <dbReference type="ARBA" id="ARBA00023316"/>
    </source>
</evidence>
<dbReference type="AlphaFoldDB" id="A0AAV0EQF7"/>
<keyword evidence="6 9" id="KW-0326">Glycosidase</keyword>
<dbReference type="Gene3D" id="2.160.20.10">
    <property type="entry name" value="Single-stranded right-handed beta-helix, Pectin lyase-like"/>
    <property type="match status" value="1"/>
</dbReference>
<feature type="transmembrane region" description="Helical" evidence="10">
    <location>
        <begin position="26"/>
        <end position="50"/>
    </location>
</feature>
<dbReference type="GO" id="GO:0005975">
    <property type="term" value="P:carbohydrate metabolic process"/>
    <property type="evidence" value="ECO:0007669"/>
    <property type="project" value="InterPro"/>
</dbReference>
<keyword evidence="12" id="KW-1185">Reference proteome</keyword>
<gene>
    <name evidence="11" type="ORF">CEPIT_LOCUS26779</name>
</gene>
<dbReference type="GO" id="GO:0004650">
    <property type="term" value="F:polygalacturonase activity"/>
    <property type="evidence" value="ECO:0007669"/>
    <property type="project" value="InterPro"/>
</dbReference>
<evidence type="ECO:0000256" key="4">
    <source>
        <dbReference type="ARBA" id="ARBA00022525"/>
    </source>
</evidence>
<evidence type="ECO:0000256" key="3">
    <source>
        <dbReference type="ARBA" id="ARBA00022512"/>
    </source>
</evidence>
<dbReference type="PROSITE" id="PS00502">
    <property type="entry name" value="POLYGALACTURONASE"/>
    <property type="match status" value="1"/>
</dbReference>
<feature type="active site" evidence="8">
    <location>
        <position position="264"/>
    </location>
</feature>
<keyword evidence="10" id="KW-0812">Transmembrane</keyword>
<dbReference type="GO" id="GO:0071555">
    <property type="term" value="P:cell wall organization"/>
    <property type="evidence" value="ECO:0007669"/>
    <property type="project" value="UniProtKB-KW"/>
</dbReference>
<protein>
    <recommendedName>
        <fullName evidence="13">Polygalacturonase</fullName>
    </recommendedName>
</protein>
<reference evidence="11" key="1">
    <citation type="submission" date="2022-07" db="EMBL/GenBank/DDBJ databases">
        <authorList>
            <person name="Macas J."/>
            <person name="Novak P."/>
            <person name="Neumann P."/>
        </authorList>
    </citation>
    <scope>NUCLEOTIDE SEQUENCE</scope>
</reference>
<evidence type="ECO:0008006" key="13">
    <source>
        <dbReference type="Google" id="ProtNLM"/>
    </source>
</evidence>
<dbReference type="InterPro" id="IPR012334">
    <property type="entry name" value="Pectin_lyas_fold"/>
</dbReference>
<dbReference type="Proteomes" id="UP001152523">
    <property type="component" value="Unassembled WGS sequence"/>
</dbReference>
<comment type="subcellular location">
    <subcellularLocation>
        <location evidence="1">Secreted</location>
        <location evidence="1">Cell wall</location>
    </subcellularLocation>
</comment>
<evidence type="ECO:0000313" key="11">
    <source>
        <dbReference type="EMBL" id="CAH9125459.1"/>
    </source>
</evidence>
<comment type="caution">
    <text evidence="11">The sequence shown here is derived from an EMBL/GenBank/DDBJ whole genome shotgun (WGS) entry which is preliminary data.</text>
</comment>
<evidence type="ECO:0000256" key="5">
    <source>
        <dbReference type="ARBA" id="ARBA00022801"/>
    </source>
</evidence>
<keyword evidence="5 9" id="KW-0378">Hydrolase</keyword>
<keyword evidence="3" id="KW-0134">Cell wall</keyword>
<comment type="similarity">
    <text evidence="2 9">Belongs to the glycosyl hydrolase 28 family.</text>
</comment>
<keyword evidence="7" id="KW-0961">Cell wall biogenesis/degradation</keyword>
<dbReference type="InterPro" id="IPR000743">
    <property type="entry name" value="Glyco_hydro_28"/>
</dbReference>
<name>A0AAV0EQF7_9ASTE</name>
<sequence>MLPSIYVLKVNKTETGRKDIQMDSRAVLFCTVLILILGLVVDAAVTVRVFNVISYGAKPDGKTDNSKALLSAWDDACNWKGKATVWVPQGTYMVRAVKFIGWCEGPVTFKIQGLLKAPTDPSLFMGDTWLDFRYIKGLVLEGGGTLDGQGACAWPYDDCSKNPHCPKLPATVGFQFVSNAMVQNIHSIDSKNIHFDVFACNDMVFNGVTLTAPGDSPNTDGIHIGLSKNIRISQSVIGTGDDCISMVSGCQNISVDNVSCGPGHGISIGSLGKSKNEFVSDIHIKNCSFSDTQNGVRIKTWAPSYPSKVSNVIFEDVVMTNVNNPIFIDQQYCPVPPCSPQSTSSVEIRNVTFKKIRGTSSSKAAVTLNCSPTHPCQDVKLVDINLVYNGLDGSATSLCSNVHGNAVGQQLPPGCLR</sequence>
<evidence type="ECO:0000256" key="6">
    <source>
        <dbReference type="ARBA" id="ARBA00023295"/>
    </source>
</evidence>
<dbReference type="PANTHER" id="PTHR31375">
    <property type="match status" value="1"/>
</dbReference>
<keyword evidence="10" id="KW-1133">Transmembrane helix</keyword>
<proteinExistence type="inferred from homology"/>
<dbReference type="EMBL" id="CAMAPF010000937">
    <property type="protein sequence ID" value="CAH9125459.1"/>
    <property type="molecule type" value="Genomic_DNA"/>
</dbReference>
<dbReference type="InterPro" id="IPR006626">
    <property type="entry name" value="PbH1"/>
</dbReference>
<evidence type="ECO:0000256" key="8">
    <source>
        <dbReference type="PROSITE-ProRule" id="PRU10052"/>
    </source>
</evidence>
<dbReference type="FunFam" id="2.160.20.10:FF:000004">
    <property type="entry name" value="Pectin lyase-like superfamily protein"/>
    <property type="match status" value="1"/>
</dbReference>